<evidence type="ECO:0000256" key="1">
    <source>
        <dbReference type="SAM" id="MobiDB-lite"/>
    </source>
</evidence>
<dbReference type="Proteomes" id="UP000269198">
    <property type="component" value="Unassembled WGS sequence"/>
</dbReference>
<feature type="region of interest" description="Disordered" evidence="1">
    <location>
        <begin position="1"/>
        <end position="38"/>
    </location>
</feature>
<feature type="transmembrane region" description="Helical" evidence="2">
    <location>
        <begin position="67"/>
        <end position="91"/>
    </location>
</feature>
<dbReference type="Pfam" id="PF14110">
    <property type="entry name" value="DUF4282"/>
    <property type="match status" value="1"/>
</dbReference>
<dbReference type="EMBL" id="RJMB01000019">
    <property type="protein sequence ID" value="RNL82998.1"/>
    <property type="molecule type" value="Genomic_DNA"/>
</dbReference>
<keyword evidence="2" id="KW-1133">Transmembrane helix</keyword>
<dbReference type="InterPro" id="IPR025557">
    <property type="entry name" value="DUF4282"/>
</dbReference>
<name>A0A3N0E595_9ACTN</name>
<accession>A0A3N0E595</accession>
<keyword evidence="2" id="KW-0472">Membrane</keyword>
<dbReference type="RefSeq" id="WP_123202475.1">
    <property type="nucleotide sequence ID" value="NZ_RJMB01000019.1"/>
</dbReference>
<organism evidence="3 4">
    <name type="scientific">Halostreptopolyspora alba</name>
    <dbReference type="NCBI Taxonomy" id="2487137"/>
    <lineage>
        <taxon>Bacteria</taxon>
        <taxon>Bacillati</taxon>
        <taxon>Actinomycetota</taxon>
        <taxon>Actinomycetes</taxon>
        <taxon>Streptosporangiales</taxon>
        <taxon>Nocardiopsidaceae</taxon>
        <taxon>Halostreptopolyspora</taxon>
    </lineage>
</organism>
<evidence type="ECO:0000256" key="2">
    <source>
        <dbReference type="SAM" id="Phobius"/>
    </source>
</evidence>
<evidence type="ECO:0000313" key="3">
    <source>
        <dbReference type="EMBL" id="RNL82998.1"/>
    </source>
</evidence>
<reference evidence="3 4" key="1">
    <citation type="submission" date="2018-11" db="EMBL/GenBank/DDBJ databases">
        <title>The genome draft of YIM 96095.</title>
        <authorList>
            <person name="Tang S.-K."/>
            <person name="Chunyu W.-X."/>
            <person name="Feng Y.-Z."/>
        </authorList>
    </citation>
    <scope>NUCLEOTIDE SEQUENCE [LARGE SCALE GENOMIC DNA]</scope>
    <source>
        <strain evidence="3 4">YIM 96095</strain>
    </source>
</reference>
<keyword evidence="4" id="KW-1185">Reference proteome</keyword>
<keyword evidence="2" id="KW-0812">Transmembrane</keyword>
<sequence length="145" mass="15558">MSQPPPDEPPEDGEPDGRDDATPWSLRGPVPGDPFGETSQLGTFRDYVDALLDRGFNRFVTPQLVPFVYGLGLILAGLATLAMLAGSITLLSQGGAHGFFGILALIATPFAAVVLFLLLRIATELLFVAFRIVDDLHTIRHRGTA</sequence>
<dbReference type="AlphaFoldDB" id="A0A3N0E595"/>
<proteinExistence type="predicted"/>
<evidence type="ECO:0000313" key="4">
    <source>
        <dbReference type="Proteomes" id="UP000269198"/>
    </source>
</evidence>
<comment type="caution">
    <text evidence="3">The sequence shown here is derived from an EMBL/GenBank/DDBJ whole genome shotgun (WGS) entry which is preliminary data.</text>
</comment>
<protein>
    <submittedName>
        <fullName evidence="3">DUF4282 domain-containing protein</fullName>
    </submittedName>
</protein>
<feature type="transmembrane region" description="Helical" evidence="2">
    <location>
        <begin position="98"/>
        <end position="119"/>
    </location>
</feature>
<gene>
    <name evidence="3" type="ORF">EFW17_17415</name>
</gene>